<comment type="catalytic activity">
    <reaction evidence="8">
        <text>L-tyrosyl-[protein] + ATP = O-phospho-L-tyrosyl-[protein] + ADP + H(+)</text>
        <dbReference type="Rhea" id="RHEA:10596"/>
        <dbReference type="Rhea" id="RHEA-COMP:10136"/>
        <dbReference type="Rhea" id="RHEA-COMP:20101"/>
        <dbReference type="ChEBI" id="CHEBI:15378"/>
        <dbReference type="ChEBI" id="CHEBI:30616"/>
        <dbReference type="ChEBI" id="CHEBI:46858"/>
        <dbReference type="ChEBI" id="CHEBI:61978"/>
        <dbReference type="ChEBI" id="CHEBI:456216"/>
        <dbReference type="EC" id="2.7.10.2"/>
    </reaction>
</comment>
<dbReference type="FunFam" id="3.40.50.300:FF:000527">
    <property type="entry name" value="Tyrosine-protein kinase etk"/>
    <property type="match status" value="1"/>
</dbReference>
<dbReference type="RefSeq" id="WP_135328405.1">
    <property type="nucleotide sequence ID" value="NZ_SRJC01000005.1"/>
</dbReference>
<dbReference type="GO" id="GO:0005524">
    <property type="term" value="F:ATP binding"/>
    <property type="evidence" value="ECO:0007669"/>
    <property type="project" value="UniProtKB-KW"/>
</dbReference>
<evidence type="ECO:0000256" key="1">
    <source>
        <dbReference type="ARBA" id="ARBA00007316"/>
    </source>
</evidence>
<dbReference type="SUPFAM" id="SSF52540">
    <property type="entry name" value="P-loop containing nucleoside triphosphate hydrolases"/>
    <property type="match status" value="1"/>
</dbReference>
<keyword evidence="7" id="KW-0829">Tyrosine-protein kinase</keyword>
<dbReference type="Pfam" id="PF13614">
    <property type="entry name" value="AAA_31"/>
    <property type="match status" value="1"/>
</dbReference>
<keyword evidence="3 10" id="KW-0808">Transferase</keyword>
<evidence type="ECO:0000313" key="11">
    <source>
        <dbReference type="Proteomes" id="UP000297982"/>
    </source>
</evidence>
<evidence type="ECO:0000256" key="5">
    <source>
        <dbReference type="ARBA" id="ARBA00022777"/>
    </source>
</evidence>
<keyword evidence="11" id="KW-1185">Reference proteome</keyword>
<keyword evidence="4" id="KW-0547">Nucleotide-binding</keyword>
<reference evidence="10 11" key="1">
    <citation type="journal article" date="2003" name="Int. J. Syst. Evol. Microbiol.">
        <title>Halobacillus salinus sp. nov., isolated from a salt lake on the coast of the East Sea in Korea.</title>
        <authorList>
            <person name="Yoon J.H."/>
            <person name="Kang K.H."/>
            <person name="Park Y.H."/>
        </authorList>
    </citation>
    <scope>NUCLEOTIDE SEQUENCE [LARGE SCALE GENOMIC DNA]</scope>
    <source>
        <strain evidence="10 11">HSL-3</strain>
    </source>
</reference>
<dbReference type="AlphaFoldDB" id="A0A4Z0GWN8"/>
<proteinExistence type="inferred from homology"/>
<dbReference type="GO" id="GO:0042802">
    <property type="term" value="F:identical protein binding"/>
    <property type="evidence" value="ECO:0007669"/>
    <property type="project" value="UniProtKB-ARBA"/>
</dbReference>
<dbReference type="GO" id="GO:0004715">
    <property type="term" value="F:non-membrane spanning protein tyrosine kinase activity"/>
    <property type="evidence" value="ECO:0007669"/>
    <property type="project" value="UniProtKB-EC"/>
</dbReference>
<dbReference type="InterPro" id="IPR027417">
    <property type="entry name" value="P-loop_NTPase"/>
</dbReference>
<evidence type="ECO:0000256" key="7">
    <source>
        <dbReference type="ARBA" id="ARBA00023137"/>
    </source>
</evidence>
<evidence type="ECO:0000256" key="4">
    <source>
        <dbReference type="ARBA" id="ARBA00022741"/>
    </source>
</evidence>
<keyword evidence="5 10" id="KW-0418">Kinase</keyword>
<dbReference type="InterPro" id="IPR050445">
    <property type="entry name" value="Bact_polysacc_biosynth/exp"/>
</dbReference>
<dbReference type="NCBIfam" id="TIGR01007">
    <property type="entry name" value="eps_fam"/>
    <property type="match status" value="1"/>
</dbReference>
<keyword evidence="6" id="KW-0067">ATP-binding</keyword>
<dbReference type="PANTHER" id="PTHR32309">
    <property type="entry name" value="TYROSINE-PROTEIN KINASE"/>
    <property type="match status" value="1"/>
</dbReference>
<evidence type="ECO:0000256" key="6">
    <source>
        <dbReference type="ARBA" id="ARBA00022840"/>
    </source>
</evidence>
<dbReference type="GO" id="GO:0005886">
    <property type="term" value="C:plasma membrane"/>
    <property type="evidence" value="ECO:0007669"/>
    <property type="project" value="UniProtKB-ARBA"/>
</dbReference>
<dbReference type="EMBL" id="SRJC01000005">
    <property type="protein sequence ID" value="TGB01720.1"/>
    <property type="molecule type" value="Genomic_DNA"/>
</dbReference>
<evidence type="ECO:0000313" key="10">
    <source>
        <dbReference type="EMBL" id="TGB01720.1"/>
    </source>
</evidence>
<dbReference type="PANTHER" id="PTHR32309:SF13">
    <property type="entry name" value="FERRIC ENTEROBACTIN TRANSPORT PROTEIN FEPE"/>
    <property type="match status" value="1"/>
</dbReference>
<name>A0A4Z0GWN8_9BACI</name>
<dbReference type="InterPro" id="IPR005702">
    <property type="entry name" value="Wzc-like_C"/>
</dbReference>
<protein>
    <recommendedName>
        <fullName evidence="2">non-specific protein-tyrosine kinase</fullName>
        <ecNumber evidence="2">2.7.10.2</ecNumber>
    </recommendedName>
</protein>
<gene>
    <name evidence="10" type="ORF">E4663_16330</name>
</gene>
<dbReference type="CDD" id="cd05387">
    <property type="entry name" value="BY-kinase"/>
    <property type="match status" value="1"/>
</dbReference>
<comment type="similarity">
    <text evidence="1">Belongs to the CpsD/CapB family.</text>
</comment>
<evidence type="ECO:0000256" key="8">
    <source>
        <dbReference type="ARBA" id="ARBA00051245"/>
    </source>
</evidence>
<dbReference type="Gene3D" id="3.40.50.300">
    <property type="entry name" value="P-loop containing nucleotide triphosphate hydrolases"/>
    <property type="match status" value="1"/>
</dbReference>
<dbReference type="InterPro" id="IPR025669">
    <property type="entry name" value="AAA_dom"/>
</dbReference>
<dbReference type="Proteomes" id="UP000297982">
    <property type="component" value="Unassembled WGS sequence"/>
</dbReference>
<feature type="domain" description="AAA" evidence="9">
    <location>
        <begin position="61"/>
        <end position="188"/>
    </location>
</feature>
<evidence type="ECO:0000256" key="3">
    <source>
        <dbReference type="ARBA" id="ARBA00022679"/>
    </source>
</evidence>
<accession>A0A4Z0GWN8</accession>
<comment type="caution">
    <text evidence="10">The sequence shown here is derived from an EMBL/GenBank/DDBJ whole genome shotgun (WGS) entry which is preliminary data.</text>
</comment>
<evidence type="ECO:0000259" key="9">
    <source>
        <dbReference type="Pfam" id="PF13614"/>
    </source>
</evidence>
<dbReference type="EC" id="2.7.10.2" evidence="2"/>
<evidence type="ECO:0000256" key="2">
    <source>
        <dbReference type="ARBA" id="ARBA00011903"/>
    </source>
</evidence>
<sequence length="234" mass="25697">MVLKRKKKAAIQSQPRILIASDNPKSPIAEQYRTIRTNLQFASVDETLSSMMVTSAGPSEGKSLTTANLAVVFAQQGKKVLLVDADLRKPTIHYTFRLDNTMGLSSYLSSSQHLKTIVQQSSVNNLDLVSSGPVPPNPSELLGSKAMSRFIKESNQIYDMVIFDSPPVLAVTDSQVLSSEVDGTLLVVRSKQTENDAVVKAKELLTQSNANILGAVLNDREIKTNDYYKYYGNQ</sequence>
<organism evidence="10 11">
    <name type="scientific">Halobacillus salinus</name>
    <dbReference type="NCBI Taxonomy" id="192814"/>
    <lineage>
        <taxon>Bacteria</taxon>
        <taxon>Bacillati</taxon>
        <taxon>Bacillota</taxon>
        <taxon>Bacilli</taxon>
        <taxon>Bacillales</taxon>
        <taxon>Bacillaceae</taxon>
        <taxon>Halobacillus</taxon>
    </lineage>
</organism>